<organism evidence="1 2">
    <name type="scientific">Acaulospora colombiana</name>
    <dbReference type="NCBI Taxonomy" id="27376"/>
    <lineage>
        <taxon>Eukaryota</taxon>
        <taxon>Fungi</taxon>
        <taxon>Fungi incertae sedis</taxon>
        <taxon>Mucoromycota</taxon>
        <taxon>Glomeromycotina</taxon>
        <taxon>Glomeromycetes</taxon>
        <taxon>Diversisporales</taxon>
        <taxon>Acaulosporaceae</taxon>
        <taxon>Acaulospora</taxon>
    </lineage>
</organism>
<evidence type="ECO:0000313" key="1">
    <source>
        <dbReference type="EMBL" id="CAG8455772.1"/>
    </source>
</evidence>
<dbReference type="Proteomes" id="UP000789525">
    <property type="component" value="Unassembled WGS sequence"/>
</dbReference>
<reference evidence="1" key="1">
    <citation type="submission" date="2021-06" db="EMBL/GenBank/DDBJ databases">
        <authorList>
            <person name="Kallberg Y."/>
            <person name="Tangrot J."/>
            <person name="Rosling A."/>
        </authorList>
    </citation>
    <scope>NUCLEOTIDE SEQUENCE</scope>
    <source>
        <strain evidence="1">CL356</strain>
    </source>
</reference>
<name>A0ACA9K6F8_9GLOM</name>
<gene>
    <name evidence="1" type="ORF">ACOLOM_LOCUS953</name>
</gene>
<dbReference type="EMBL" id="CAJVPT010001054">
    <property type="protein sequence ID" value="CAG8455772.1"/>
    <property type="molecule type" value="Genomic_DNA"/>
</dbReference>
<accession>A0ACA9K6F8</accession>
<evidence type="ECO:0000313" key="2">
    <source>
        <dbReference type="Proteomes" id="UP000789525"/>
    </source>
</evidence>
<comment type="caution">
    <text evidence="1">The sequence shown here is derived from an EMBL/GenBank/DDBJ whole genome shotgun (WGS) entry which is preliminary data.</text>
</comment>
<proteinExistence type="predicted"/>
<protein>
    <submittedName>
        <fullName evidence="1">17311_t:CDS:1</fullName>
    </submittedName>
</protein>
<keyword evidence="2" id="KW-1185">Reference proteome</keyword>
<sequence>MSVSTLISKLQLVPTENNNNNLNELPLLPAENNGRNIKYNFNLITIVNLVFYGLLIPFPILISELQPESPSNLKYD</sequence>